<organism evidence="2 3">
    <name type="scientific">Tetrapyrgos nigripes</name>
    <dbReference type="NCBI Taxonomy" id="182062"/>
    <lineage>
        <taxon>Eukaryota</taxon>
        <taxon>Fungi</taxon>
        <taxon>Dikarya</taxon>
        <taxon>Basidiomycota</taxon>
        <taxon>Agaricomycotina</taxon>
        <taxon>Agaricomycetes</taxon>
        <taxon>Agaricomycetidae</taxon>
        <taxon>Agaricales</taxon>
        <taxon>Marasmiineae</taxon>
        <taxon>Marasmiaceae</taxon>
        <taxon>Tetrapyrgos</taxon>
    </lineage>
</organism>
<evidence type="ECO:0008006" key="4">
    <source>
        <dbReference type="Google" id="ProtNLM"/>
    </source>
</evidence>
<evidence type="ECO:0000256" key="1">
    <source>
        <dbReference type="SAM" id="MobiDB-lite"/>
    </source>
</evidence>
<feature type="region of interest" description="Disordered" evidence="1">
    <location>
        <begin position="62"/>
        <end position="114"/>
    </location>
</feature>
<gene>
    <name evidence="2" type="ORF">D9758_018227</name>
</gene>
<sequence>MRVSFDLSFRFAPASVGVGESEKHTGAASWELFGRIGFMPWFSEYTPTGDLVWWRRNGDSDTQGQGFRTLPDEDEDDHRPEEPTSQDIERYIESRRDLDDEDEEEDQYPEEDLLERERVEMEEYNQHLGEESIHNDGNGIRIKPFIQPTFPPLEPGQKRRKDARKPKPVAGEVFFAHEALRLEDFLPEVMEKVAQLGNLQVPLNLRSEETPLMSFAAWEDCIRQVNGKVDTDLKIIVEELEQQEATPPPDSTVRSSAQAEDDSGRAKRVKKTHEKSAEEKAIEDFVHSLMNEHACEDAKCLSQHCLIADDGQSHIPLSIRALDYWASAMAANQEDVTITKPPAHHYFIRASDDVNNIAALAARRKNSSLAHSPNITINLGEALQLQQRVPLTPVQPTNTPALQPKQSLEDWQVEYGLDPEIIDLLRQNKITGPHCLKHVTDDDLKEMALVVGQRADVRDAQERWSLGIKGVIW</sequence>
<proteinExistence type="predicted"/>
<comment type="caution">
    <text evidence="2">The sequence shown here is derived from an EMBL/GenBank/DDBJ whole genome shotgun (WGS) entry which is preliminary data.</text>
</comment>
<evidence type="ECO:0000313" key="2">
    <source>
        <dbReference type="EMBL" id="KAF5325573.1"/>
    </source>
</evidence>
<name>A0A8H5F710_9AGAR</name>
<dbReference type="EMBL" id="JAACJM010000384">
    <property type="protein sequence ID" value="KAF5325573.1"/>
    <property type="molecule type" value="Genomic_DNA"/>
</dbReference>
<accession>A0A8H5F710</accession>
<feature type="compositionally biased region" description="Acidic residues" evidence="1">
    <location>
        <begin position="99"/>
        <end position="114"/>
    </location>
</feature>
<feature type="region of interest" description="Disordered" evidence="1">
    <location>
        <begin position="145"/>
        <end position="166"/>
    </location>
</feature>
<dbReference type="Proteomes" id="UP000559256">
    <property type="component" value="Unassembled WGS sequence"/>
</dbReference>
<feature type="region of interest" description="Disordered" evidence="1">
    <location>
        <begin position="240"/>
        <end position="277"/>
    </location>
</feature>
<feature type="compositionally biased region" description="Basic and acidic residues" evidence="1">
    <location>
        <begin position="77"/>
        <end position="98"/>
    </location>
</feature>
<keyword evidence="3" id="KW-1185">Reference proteome</keyword>
<evidence type="ECO:0000313" key="3">
    <source>
        <dbReference type="Proteomes" id="UP000559256"/>
    </source>
</evidence>
<dbReference type="AlphaFoldDB" id="A0A8H5F710"/>
<dbReference type="CDD" id="cd09487">
    <property type="entry name" value="SAM_superfamily"/>
    <property type="match status" value="1"/>
</dbReference>
<reference evidence="2 3" key="1">
    <citation type="journal article" date="2020" name="ISME J.">
        <title>Uncovering the hidden diversity of litter-decomposition mechanisms in mushroom-forming fungi.</title>
        <authorList>
            <person name="Floudas D."/>
            <person name="Bentzer J."/>
            <person name="Ahren D."/>
            <person name="Johansson T."/>
            <person name="Persson P."/>
            <person name="Tunlid A."/>
        </authorList>
    </citation>
    <scope>NUCLEOTIDE SEQUENCE [LARGE SCALE GENOMIC DNA]</scope>
    <source>
        <strain evidence="2 3">CBS 291.85</strain>
    </source>
</reference>
<dbReference type="OrthoDB" id="2965364at2759"/>
<protein>
    <recommendedName>
        <fullName evidence="4">SAM domain-containing protein</fullName>
    </recommendedName>
</protein>